<accession>A0A918L0E9</accession>
<evidence type="ECO:0000313" key="3">
    <source>
        <dbReference type="EMBL" id="GGR65685.1"/>
    </source>
</evidence>
<reference evidence="3" key="1">
    <citation type="journal article" date="2014" name="Int. J. Syst. Evol. Microbiol.">
        <title>Complete genome sequence of Corynebacterium casei LMG S-19264T (=DSM 44701T), isolated from a smear-ripened cheese.</title>
        <authorList>
            <consortium name="US DOE Joint Genome Institute (JGI-PGF)"/>
            <person name="Walter F."/>
            <person name="Albersmeier A."/>
            <person name="Kalinowski J."/>
            <person name="Ruckert C."/>
        </authorList>
    </citation>
    <scope>NUCLEOTIDE SEQUENCE</scope>
    <source>
        <strain evidence="3">JCM 4386</strain>
    </source>
</reference>
<proteinExistence type="predicted"/>
<keyword evidence="2" id="KW-0472">Membrane</keyword>
<dbReference type="RefSeq" id="WP_190147115.1">
    <property type="nucleotide sequence ID" value="NZ_BMTL01000001.1"/>
</dbReference>
<evidence type="ECO:0000256" key="2">
    <source>
        <dbReference type="SAM" id="Phobius"/>
    </source>
</evidence>
<evidence type="ECO:0000313" key="4">
    <source>
        <dbReference type="Proteomes" id="UP000606194"/>
    </source>
</evidence>
<protein>
    <submittedName>
        <fullName evidence="3">Uncharacterized protein</fullName>
    </submittedName>
</protein>
<keyword evidence="4" id="KW-1185">Reference proteome</keyword>
<dbReference type="AlphaFoldDB" id="A0A918L0E9"/>
<keyword evidence="2" id="KW-1133">Transmembrane helix</keyword>
<organism evidence="3 4">
    <name type="scientific">Streptomyces humidus</name>
    <dbReference type="NCBI Taxonomy" id="52259"/>
    <lineage>
        <taxon>Bacteria</taxon>
        <taxon>Bacillati</taxon>
        <taxon>Actinomycetota</taxon>
        <taxon>Actinomycetes</taxon>
        <taxon>Kitasatosporales</taxon>
        <taxon>Streptomycetaceae</taxon>
        <taxon>Streptomyces</taxon>
    </lineage>
</organism>
<dbReference type="EMBL" id="BMTL01000001">
    <property type="protein sequence ID" value="GGR65685.1"/>
    <property type="molecule type" value="Genomic_DNA"/>
</dbReference>
<reference evidence="3" key="2">
    <citation type="submission" date="2020-09" db="EMBL/GenBank/DDBJ databases">
        <authorList>
            <person name="Sun Q."/>
            <person name="Ohkuma M."/>
        </authorList>
    </citation>
    <scope>NUCLEOTIDE SEQUENCE</scope>
    <source>
        <strain evidence="3">JCM 4386</strain>
    </source>
</reference>
<gene>
    <name evidence="3" type="ORF">GCM10010269_00200</name>
</gene>
<feature type="region of interest" description="Disordered" evidence="1">
    <location>
        <begin position="111"/>
        <end position="133"/>
    </location>
</feature>
<dbReference type="Proteomes" id="UP000606194">
    <property type="component" value="Unassembled WGS sequence"/>
</dbReference>
<name>A0A918L0E9_9ACTN</name>
<evidence type="ECO:0000256" key="1">
    <source>
        <dbReference type="SAM" id="MobiDB-lite"/>
    </source>
</evidence>
<keyword evidence="2" id="KW-0812">Transmembrane</keyword>
<feature type="transmembrane region" description="Helical" evidence="2">
    <location>
        <begin position="85"/>
        <end position="107"/>
    </location>
</feature>
<sequence length="251" mass="25694">MTAEHDGRGGPDALMAAIADEPLPDEARADAAFMAEHRSAAADVALLREQLGVLADALAEPVRESAARPAPAPLRRSPARRLRPLLLGAVGVAAAGALVLGTGWAVVRTGQGASDDAGSKSAPRDAGRVESGGMASEDAGALLGDPGYLACTRLVVEGDVTGVRRLPGTTRERVSLRVTHAYRPARSAPEVGVDREQNSGAPLNPGDHVLVALARGTGVSDVWVVGEPDIAHERRALAEALPATGPDAVCE</sequence>
<comment type="caution">
    <text evidence="3">The sequence shown here is derived from an EMBL/GenBank/DDBJ whole genome shotgun (WGS) entry which is preliminary data.</text>
</comment>